<protein>
    <submittedName>
        <fullName evidence="1">Uncharacterized protein</fullName>
    </submittedName>
</protein>
<gene>
    <name evidence="1" type="ORF">METZ01_LOCUS461142</name>
</gene>
<evidence type="ECO:0000313" key="1">
    <source>
        <dbReference type="EMBL" id="SVE08288.1"/>
    </source>
</evidence>
<dbReference type="EMBL" id="UINC01192919">
    <property type="protein sequence ID" value="SVE08288.1"/>
    <property type="molecule type" value="Genomic_DNA"/>
</dbReference>
<dbReference type="Gene3D" id="3.40.50.300">
    <property type="entry name" value="P-loop containing nucleotide triphosphate hydrolases"/>
    <property type="match status" value="1"/>
</dbReference>
<reference evidence="1" key="1">
    <citation type="submission" date="2018-05" db="EMBL/GenBank/DDBJ databases">
        <authorList>
            <person name="Lanie J.A."/>
            <person name="Ng W.-L."/>
            <person name="Kazmierczak K.M."/>
            <person name="Andrzejewski T.M."/>
            <person name="Davidsen T.M."/>
            <person name="Wayne K.J."/>
            <person name="Tettelin H."/>
            <person name="Glass J.I."/>
            <person name="Rusch D."/>
            <person name="Podicherti R."/>
            <person name="Tsui H.-C.T."/>
            <person name="Winkler M.E."/>
        </authorList>
    </citation>
    <scope>NUCLEOTIDE SEQUENCE</scope>
</reference>
<accession>A0A383AMG2</accession>
<organism evidence="1">
    <name type="scientific">marine metagenome</name>
    <dbReference type="NCBI Taxonomy" id="408172"/>
    <lineage>
        <taxon>unclassified sequences</taxon>
        <taxon>metagenomes</taxon>
        <taxon>ecological metagenomes</taxon>
    </lineage>
</organism>
<proteinExistence type="predicted"/>
<sequence length="58" mass="6271">MAVEFALFGTGSQKGDTLLSKKAKDGSVILCFQVDGISYEAKRDLKRTAKSVGQHPKN</sequence>
<dbReference type="InterPro" id="IPR027417">
    <property type="entry name" value="P-loop_NTPase"/>
</dbReference>
<dbReference type="AlphaFoldDB" id="A0A383AMG2"/>
<feature type="non-terminal residue" evidence="1">
    <location>
        <position position="58"/>
    </location>
</feature>
<name>A0A383AMG2_9ZZZZ</name>